<keyword evidence="4" id="KW-0732">Signal</keyword>
<keyword evidence="6 8" id="KW-0472">Membrane</keyword>
<dbReference type="InterPro" id="IPR040241">
    <property type="entry name" value="TRP_Flc/Pkd2-like"/>
</dbReference>
<feature type="compositionally biased region" description="Polar residues" evidence="7">
    <location>
        <begin position="1000"/>
        <end position="1009"/>
    </location>
</feature>
<dbReference type="SMART" id="SM01320">
    <property type="entry name" value="TRP_N"/>
    <property type="match status" value="1"/>
</dbReference>
<dbReference type="GO" id="GO:0055085">
    <property type="term" value="P:transmembrane transport"/>
    <property type="evidence" value="ECO:0007669"/>
    <property type="project" value="TreeGrafter"/>
</dbReference>
<dbReference type="Proteomes" id="UP000319663">
    <property type="component" value="Unassembled WGS sequence"/>
</dbReference>
<dbReference type="Pfam" id="PF06011">
    <property type="entry name" value="TRP"/>
    <property type="match status" value="1"/>
</dbReference>
<keyword evidence="11" id="KW-1185">Reference proteome</keyword>
<comment type="subcellular location">
    <subcellularLocation>
        <location evidence="1">Membrane</location>
        <topology evidence="1">Multi-pass membrane protein</topology>
    </subcellularLocation>
</comment>
<evidence type="ECO:0000256" key="1">
    <source>
        <dbReference type="ARBA" id="ARBA00004141"/>
    </source>
</evidence>
<dbReference type="GO" id="GO:0016020">
    <property type="term" value="C:membrane"/>
    <property type="evidence" value="ECO:0007669"/>
    <property type="project" value="UniProtKB-SubCell"/>
</dbReference>
<dbReference type="InterPro" id="IPR032800">
    <property type="entry name" value="TRP_N"/>
</dbReference>
<feature type="domain" description="ML-like" evidence="9">
    <location>
        <begin position="74"/>
        <end position="257"/>
    </location>
</feature>
<accession>A0A507QPG2</accession>
<feature type="compositionally biased region" description="Polar residues" evidence="7">
    <location>
        <begin position="1025"/>
        <end position="1045"/>
    </location>
</feature>
<protein>
    <recommendedName>
        <fullName evidence="9">ML-like domain-containing protein</fullName>
    </recommendedName>
</protein>
<feature type="transmembrane region" description="Helical" evidence="8">
    <location>
        <begin position="581"/>
        <end position="602"/>
    </location>
</feature>
<feature type="region of interest" description="Disordered" evidence="7">
    <location>
        <begin position="782"/>
        <end position="900"/>
    </location>
</feature>
<evidence type="ECO:0000256" key="5">
    <source>
        <dbReference type="ARBA" id="ARBA00022989"/>
    </source>
</evidence>
<feature type="compositionally biased region" description="Basic and acidic residues" evidence="7">
    <location>
        <begin position="1048"/>
        <end position="1067"/>
    </location>
</feature>
<evidence type="ECO:0000313" key="11">
    <source>
        <dbReference type="Proteomes" id="UP000319663"/>
    </source>
</evidence>
<organism evidence="10 11">
    <name type="scientific">Monascus purpureus</name>
    <name type="common">Red mold</name>
    <name type="synonym">Monascus anka</name>
    <dbReference type="NCBI Taxonomy" id="5098"/>
    <lineage>
        <taxon>Eukaryota</taxon>
        <taxon>Fungi</taxon>
        <taxon>Dikarya</taxon>
        <taxon>Ascomycota</taxon>
        <taxon>Pezizomycotina</taxon>
        <taxon>Eurotiomycetes</taxon>
        <taxon>Eurotiomycetidae</taxon>
        <taxon>Eurotiales</taxon>
        <taxon>Aspergillaceae</taxon>
        <taxon>Monascus</taxon>
    </lineage>
</organism>
<feature type="transmembrane region" description="Helical" evidence="8">
    <location>
        <begin position="395"/>
        <end position="419"/>
    </location>
</feature>
<feature type="transmembrane region" description="Helical" evidence="8">
    <location>
        <begin position="440"/>
        <end position="465"/>
    </location>
</feature>
<feature type="region of interest" description="Disordered" evidence="7">
    <location>
        <begin position="1131"/>
        <end position="1156"/>
    </location>
</feature>
<evidence type="ECO:0000256" key="3">
    <source>
        <dbReference type="ARBA" id="ARBA00022692"/>
    </source>
</evidence>
<dbReference type="AlphaFoldDB" id="A0A507QPG2"/>
<proteinExistence type="inferred from homology"/>
<feature type="compositionally biased region" description="Basic and acidic residues" evidence="7">
    <location>
        <begin position="845"/>
        <end position="867"/>
    </location>
</feature>
<evidence type="ECO:0000313" key="10">
    <source>
        <dbReference type="EMBL" id="TQB69075.1"/>
    </source>
</evidence>
<evidence type="ECO:0000256" key="7">
    <source>
        <dbReference type="SAM" id="MobiDB-lite"/>
    </source>
</evidence>
<comment type="caution">
    <text evidence="10">The sequence shown here is derived from an EMBL/GenBank/DDBJ whole genome shotgun (WGS) entry which is preliminary data.</text>
</comment>
<evidence type="ECO:0000256" key="8">
    <source>
        <dbReference type="SAM" id="Phobius"/>
    </source>
</evidence>
<evidence type="ECO:0000256" key="4">
    <source>
        <dbReference type="ARBA" id="ARBA00022729"/>
    </source>
</evidence>
<sequence>MDADHDVRCYDAPGCSTAPPRSDFSIPGVGTARSDEVRCYDAPRRHRYRSGMINRSMSLLTSLLLVVVSAVCPAHAARVNFDNCLGKSIRASDPLPLQFVPLDVTVTFDTKDTLHPLNVTVYGNVSGTADQSSTYPPPNDPSWNDPNNTVGKIIDLSVSNNKYTTLMIDVQMLSFTPYSSPERFCDFVTQTQCPLGPLFYVNASDLTKLHAFSFEHSMLSTYAFSTLSSTLVIRSGDASDAELGCITVHITPDLGQSIKNTMRYVPLAILVLAGLATAAAATYSPWGSTNPFHWTANYGRDEDLLRLITPGFADCLHYIQFVVLTGGLSLQYPGYYQPVVSEAAWSALMFNQSFVSGDSRDPIVDGIYVTNSTFGFDRLSQLVGMGSNKDVWPGMIVWALVIIAAISAVTELAFGLKWVHREVAHIAKEDRRHKNFPFTFGNVVRIVFNYLLLSITSISFFQLAIAGHSPAYSVALACVVIFFIVAFSLWAIRLIVTTRPKSHLFDDLPTVLLYGPLYNTFCDDATAFAAVPIAVDILRGIAIGAVQASGIAQIILLVICELIFLLSLVSFRPFASPTSMNIYHACLSIIRLLTVLLSVTFIPSLSVSEGTRGWVGYVILVLHAVVLIFGFFLNALQTLIEVIARLAGVGGFDGGATRGGLVKVLGMRQLARRGTRGRGGRQSMASDAAMLAHTDDRMSSQFEVGRGRSLSGSSAMLLQRRTASDGRLSMGLESAVGTHSRAGSSGLYTPTTLGGSAAGIVAGNKGVGGDSPRNSAMALQQQDPYYRPPRPRRRTLEASGALDSQGKSSGTRQGADVADDEEGDIVDAPLITGGSTPSPAYTPAPKDDLDNDDPQHSPKDYAVREVDFYYGVRGPPLSHAGTRKLKTGPADPTGPVSSATGWFRSVFRGKTKDKGKGFEVVRSTRAPPPGLIVEDEAFNEPYRDDPSAPGSRTHSRHVSEASVGPYHDSDGEDNTAAHESRKPSLPPIDVGGGIELPSRMGSNASSNIPSILLEPPAVPRRSSKRQSVGGSPNRNMSSPTPSGNAEANVEHQLVEGSEHADISDRLRPSASGTGRLPFSSSPASGDRNLSLASTRSTSSSHQVHDGQHVDPPSGMGYVAHHRAAENIHEVTSDEPSFTGSAAELVDVPLHPTNHTE</sequence>
<evidence type="ECO:0000259" key="9">
    <source>
        <dbReference type="SMART" id="SM01320"/>
    </source>
</evidence>
<feature type="transmembrane region" description="Helical" evidence="8">
    <location>
        <begin position="264"/>
        <end position="283"/>
    </location>
</feature>
<feature type="compositionally biased region" description="Low complexity" evidence="7">
    <location>
        <begin position="1089"/>
        <end position="1100"/>
    </location>
</feature>
<dbReference type="EMBL" id="VIFY01000173">
    <property type="protein sequence ID" value="TQB69075.1"/>
    <property type="molecule type" value="Genomic_DNA"/>
</dbReference>
<dbReference type="InterPro" id="IPR010308">
    <property type="entry name" value="TRP_C"/>
</dbReference>
<comment type="similarity">
    <text evidence="2">Belongs to the transient receptor potential (TRP) ion channel family.</text>
</comment>
<keyword evidence="5 8" id="KW-1133">Transmembrane helix</keyword>
<dbReference type="PANTHER" id="PTHR31145:SF6">
    <property type="entry name" value="INTEGRAL MEMBRANE PROTEIN (AFU_ORTHOLOGUE AFUA_7G01610)"/>
    <property type="match status" value="1"/>
</dbReference>
<dbReference type="Pfam" id="PF14558">
    <property type="entry name" value="TRP_N"/>
    <property type="match status" value="1"/>
</dbReference>
<feature type="transmembrane region" description="Helical" evidence="8">
    <location>
        <begin position="614"/>
        <end position="636"/>
    </location>
</feature>
<feature type="transmembrane region" description="Helical" evidence="8">
    <location>
        <begin position="554"/>
        <end position="575"/>
    </location>
</feature>
<name>A0A507QPG2_MONPU</name>
<reference evidence="10 11" key="1">
    <citation type="submission" date="2019-06" db="EMBL/GenBank/DDBJ databases">
        <title>Wine fermentation using esterase from Monascus purpureus.</title>
        <authorList>
            <person name="Geng C."/>
            <person name="Zhang Y."/>
        </authorList>
    </citation>
    <scope>NUCLEOTIDE SEQUENCE [LARGE SCALE GENOMIC DNA]</scope>
    <source>
        <strain evidence="10">HQ1</strain>
    </source>
</reference>
<gene>
    <name evidence="10" type="ORF">MPDQ_002370</name>
</gene>
<feature type="region of interest" description="Disordered" evidence="7">
    <location>
        <begin position="913"/>
        <end position="1116"/>
    </location>
</feature>
<evidence type="ECO:0000256" key="2">
    <source>
        <dbReference type="ARBA" id="ARBA00010642"/>
    </source>
</evidence>
<dbReference type="PANTHER" id="PTHR31145">
    <property type="entry name" value="INTEGRAL MEMBRANE PROTEIN (AFU_ORTHOLOGUE AFUA_7G01610)"/>
    <property type="match status" value="1"/>
</dbReference>
<keyword evidence="3 8" id="KW-0812">Transmembrane</keyword>
<feature type="transmembrane region" description="Helical" evidence="8">
    <location>
        <begin position="471"/>
        <end position="492"/>
    </location>
</feature>
<dbReference type="STRING" id="5098.A0A507QPG2"/>
<evidence type="ECO:0000256" key="6">
    <source>
        <dbReference type="ARBA" id="ARBA00023136"/>
    </source>
</evidence>